<proteinExistence type="predicted"/>
<dbReference type="PANTHER" id="PTHR12304">
    <property type="entry name" value="INOSINE-URIDINE PREFERRING NUCLEOSIDE HYDROLASE"/>
    <property type="match status" value="1"/>
</dbReference>
<dbReference type="EMBL" id="JBBMFM010000011">
    <property type="protein sequence ID" value="MEQ2424296.1"/>
    <property type="molecule type" value="Genomic_DNA"/>
</dbReference>
<accession>A0ABV1D1M1</accession>
<dbReference type="GO" id="GO:0016787">
    <property type="term" value="F:hydrolase activity"/>
    <property type="evidence" value="ECO:0007669"/>
    <property type="project" value="UniProtKB-KW"/>
</dbReference>
<organism evidence="4 5">
    <name type="scientific">Enterocloster hominis</name>
    <name type="common">ex Hitch et al. 2024</name>
    <dbReference type="NCBI Taxonomy" id="1917870"/>
    <lineage>
        <taxon>Bacteria</taxon>
        <taxon>Bacillati</taxon>
        <taxon>Bacillota</taxon>
        <taxon>Clostridia</taxon>
        <taxon>Lachnospirales</taxon>
        <taxon>Lachnospiraceae</taxon>
        <taxon>Enterocloster</taxon>
    </lineage>
</organism>
<dbReference type="Gene3D" id="3.90.245.10">
    <property type="entry name" value="Ribonucleoside hydrolase-like"/>
    <property type="match status" value="1"/>
</dbReference>
<keyword evidence="1 4" id="KW-0378">Hydrolase</keyword>
<name>A0ABV1D1M1_9FIRM</name>
<evidence type="ECO:0000256" key="1">
    <source>
        <dbReference type="ARBA" id="ARBA00022801"/>
    </source>
</evidence>
<dbReference type="RefSeq" id="WP_008724634.1">
    <property type="nucleotide sequence ID" value="NZ_JAJFDX010000006.1"/>
</dbReference>
<reference evidence="4 5" key="1">
    <citation type="submission" date="2024-03" db="EMBL/GenBank/DDBJ databases">
        <title>Human intestinal bacterial collection.</title>
        <authorList>
            <person name="Pauvert C."/>
            <person name="Hitch T.C.A."/>
            <person name="Clavel T."/>
        </authorList>
    </citation>
    <scope>NUCLEOTIDE SEQUENCE [LARGE SCALE GENOMIC DNA]</scope>
    <source>
        <strain evidence="4 5">CLA-SR-H021</strain>
    </source>
</reference>
<keyword evidence="2" id="KW-0326">Glycosidase</keyword>
<evidence type="ECO:0000256" key="2">
    <source>
        <dbReference type="ARBA" id="ARBA00023295"/>
    </source>
</evidence>
<dbReference type="Proteomes" id="UP001454086">
    <property type="component" value="Unassembled WGS sequence"/>
</dbReference>
<dbReference type="SUPFAM" id="SSF53590">
    <property type="entry name" value="Nucleoside hydrolase"/>
    <property type="match status" value="1"/>
</dbReference>
<keyword evidence="5" id="KW-1185">Reference proteome</keyword>
<evidence type="ECO:0000313" key="4">
    <source>
        <dbReference type="EMBL" id="MEQ2424296.1"/>
    </source>
</evidence>
<feature type="domain" description="Inosine/uridine-preferring nucleoside hydrolase" evidence="3">
    <location>
        <begin position="4"/>
        <end position="302"/>
    </location>
</feature>
<dbReference type="PANTHER" id="PTHR12304:SF4">
    <property type="entry name" value="URIDINE NUCLEOSIDASE"/>
    <property type="match status" value="1"/>
</dbReference>
<dbReference type="InterPro" id="IPR001910">
    <property type="entry name" value="Inosine/uridine_hydrolase_dom"/>
</dbReference>
<comment type="caution">
    <text evidence="4">The sequence shown here is derived from an EMBL/GenBank/DDBJ whole genome shotgun (WGS) entry which is preliminary data.</text>
</comment>
<sequence>MNYMILSVDTGIDDALAIAYALGQKEYRLLGITVSYGMAPLEKTYRNTRHLLNLLGHPEVPVYPGSTAPLQGIRTYNGDFHGMDGAANLLGEPSWEERPPEHIKSSVTFIKESIEQYGRDLTLVTTGPLTDLARLLSMHPLQCRAMGQIISMGGALTCPGNSSPVAEANIKADVTASKAVLEAGLPLTLIGLDVTRKTLLTLDEIQTWRDLCSEAGFFYCNLLTFYLNEYRRFYPYLKGCALHDPLAVAAACNPQIFTMLPFHLTVCTDGPLTGRITENLMADHERTRETMVALKVDSQAFKSRFLDMMRCVLEGFT</sequence>
<evidence type="ECO:0000313" key="5">
    <source>
        <dbReference type="Proteomes" id="UP001454086"/>
    </source>
</evidence>
<dbReference type="InterPro" id="IPR023186">
    <property type="entry name" value="IUNH"/>
</dbReference>
<dbReference type="Pfam" id="PF01156">
    <property type="entry name" value="IU_nuc_hydro"/>
    <property type="match status" value="1"/>
</dbReference>
<evidence type="ECO:0000259" key="3">
    <source>
        <dbReference type="Pfam" id="PF01156"/>
    </source>
</evidence>
<dbReference type="InterPro" id="IPR036452">
    <property type="entry name" value="Ribo_hydro-like"/>
</dbReference>
<gene>
    <name evidence="4" type="ORF">WMQ36_04865</name>
</gene>
<protein>
    <submittedName>
        <fullName evidence="4">Nucleoside hydrolase</fullName>
    </submittedName>
</protein>